<dbReference type="Pfam" id="PF01827">
    <property type="entry name" value="FTH"/>
    <property type="match status" value="1"/>
</dbReference>
<dbReference type="RefSeq" id="XP_053581987.1">
    <property type="nucleotide sequence ID" value="XM_053733074.1"/>
</dbReference>
<dbReference type="KEGG" id="crq:GCK72_019530"/>
<feature type="domain" description="DUF38" evidence="2">
    <location>
        <begin position="114"/>
        <end position="232"/>
    </location>
</feature>
<dbReference type="Pfam" id="PF00646">
    <property type="entry name" value="F-box"/>
    <property type="match status" value="1"/>
</dbReference>
<evidence type="ECO:0000259" key="1">
    <source>
        <dbReference type="Pfam" id="PF00646"/>
    </source>
</evidence>
<gene>
    <name evidence="3" type="ORF">GCK72_019530</name>
</gene>
<evidence type="ECO:0008006" key="5">
    <source>
        <dbReference type="Google" id="ProtNLM"/>
    </source>
</evidence>
<reference evidence="3 4" key="1">
    <citation type="submission" date="2019-12" db="EMBL/GenBank/DDBJ databases">
        <title>Chromosome-level assembly of the Caenorhabditis remanei genome.</title>
        <authorList>
            <person name="Teterina A.A."/>
            <person name="Willis J.H."/>
            <person name="Phillips P.C."/>
        </authorList>
    </citation>
    <scope>NUCLEOTIDE SEQUENCE [LARGE SCALE GENOMIC DNA]</scope>
    <source>
        <strain evidence="3 4">PX506</strain>
        <tissue evidence="3">Whole organism</tissue>
    </source>
</reference>
<name>A0A6A5GE71_CAERE</name>
<feature type="domain" description="F-box" evidence="1">
    <location>
        <begin position="10"/>
        <end position="47"/>
    </location>
</feature>
<dbReference type="InterPro" id="IPR002900">
    <property type="entry name" value="DUF38/FTH_CAE_spp"/>
</dbReference>
<comment type="caution">
    <text evidence="3">The sequence shown here is derived from an EMBL/GenBank/DDBJ whole genome shotgun (WGS) entry which is preliminary data.</text>
</comment>
<organism evidence="3 4">
    <name type="scientific">Caenorhabditis remanei</name>
    <name type="common">Caenorhabditis vulgaris</name>
    <dbReference type="NCBI Taxonomy" id="31234"/>
    <lineage>
        <taxon>Eukaryota</taxon>
        <taxon>Metazoa</taxon>
        <taxon>Ecdysozoa</taxon>
        <taxon>Nematoda</taxon>
        <taxon>Chromadorea</taxon>
        <taxon>Rhabditida</taxon>
        <taxon>Rhabditina</taxon>
        <taxon>Rhabditomorpha</taxon>
        <taxon>Rhabditoidea</taxon>
        <taxon>Rhabditidae</taxon>
        <taxon>Peloderinae</taxon>
        <taxon>Caenorhabditis</taxon>
    </lineage>
</organism>
<dbReference type="InterPro" id="IPR001810">
    <property type="entry name" value="F-box_dom"/>
</dbReference>
<protein>
    <recommendedName>
        <fullName evidence="5">F-box domain-containing protein</fullName>
    </recommendedName>
</protein>
<dbReference type="PANTHER" id="PTHR23015">
    <property type="entry name" value="UNCHARACTERIZED C.ELEGANS PROTEIN"/>
    <property type="match status" value="1"/>
</dbReference>
<dbReference type="AlphaFoldDB" id="A0A6A5GE71"/>
<dbReference type="Proteomes" id="UP000483820">
    <property type="component" value="Chromosome V"/>
</dbReference>
<proteinExistence type="predicted"/>
<dbReference type="CTD" id="9839300"/>
<dbReference type="GO" id="GO:0045087">
    <property type="term" value="P:innate immune response"/>
    <property type="evidence" value="ECO:0007669"/>
    <property type="project" value="TreeGrafter"/>
</dbReference>
<dbReference type="EMBL" id="WUAV01000005">
    <property type="protein sequence ID" value="KAF1752975.1"/>
    <property type="molecule type" value="Genomic_DNA"/>
</dbReference>
<dbReference type="InterPro" id="IPR040161">
    <property type="entry name" value="FB224"/>
</dbReference>
<evidence type="ECO:0000259" key="2">
    <source>
        <dbReference type="Pfam" id="PF01827"/>
    </source>
</evidence>
<accession>A0A6A5GE71</accession>
<evidence type="ECO:0000313" key="4">
    <source>
        <dbReference type="Proteomes" id="UP000483820"/>
    </source>
</evidence>
<sequence length="265" mass="30788">MKAEATWQGVPAHIKEDIVTSLDYKSRFRLRACSKNDRALIDSSSVFLHGIEVHIASGKNQETSNVLKIKDGGNSIEITNNIIVHFFHIFKLKRSFVENVAIVVHYSDTENTTLMEKMTETTKSCGGNFKIRAKRLYFKTTGLSDQHLFQVFQLFDSNLLESIAFGHKISDELLPRITKTESWKKAKEICFNKAQQLQVDHLLHVNKLRFFPLLITPEDMWKLIVTFTTRKKLSRHFGFRLIFRNEWNPSHFPAEFKASSIEKRR</sequence>
<dbReference type="GeneID" id="9839300"/>
<evidence type="ECO:0000313" key="3">
    <source>
        <dbReference type="EMBL" id="KAF1752975.1"/>
    </source>
</evidence>
<dbReference type="PANTHER" id="PTHR23015:SF24">
    <property type="entry name" value="DUF38 DOMAIN-CONTAINING PROTEIN"/>
    <property type="match status" value="1"/>
</dbReference>